<evidence type="ECO:0000313" key="2">
    <source>
        <dbReference type="Proteomes" id="UP001056120"/>
    </source>
</evidence>
<dbReference type="EMBL" id="CM042024">
    <property type="protein sequence ID" value="KAI3811663.1"/>
    <property type="molecule type" value="Genomic_DNA"/>
</dbReference>
<name>A0ACB9IVG1_9ASTR</name>
<keyword evidence="2" id="KW-1185">Reference proteome</keyword>
<comment type="caution">
    <text evidence="1">The sequence shown here is derived from an EMBL/GenBank/DDBJ whole genome shotgun (WGS) entry which is preliminary data.</text>
</comment>
<proteinExistence type="predicted"/>
<organism evidence="1 2">
    <name type="scientific">Smallanthus sonchifolius</name>
    <dbReference type="NCBI Taxonomy" id="185202"/>
    <lineage>
        <taxon>Eukaryota</taxon>
        <taxon>Viridiplantae</taxon>
        <taxon>Streptophyta</taxon>
        <taxon>Embryophyta</taxon>
        <taxon>Tracheophyta</taxon>
        <taxon>Spermatophyta</taxon>
        <taxon>Magnoliopsida</taxon>
        <taxon>eudicotyledons</taxon>
        <taxon>Gunneridae</taxon>
        <taxon>Pentapetalae</taxon>
        <taxon>asterids</taxon>
        <taxon>campanulids</taxon>
        <taxon>Asterales</taxon>
        <taxon>Asteraceae</taxon>
        <taxon>Asteroideae</taxon>
        <taxon>Heliantheae alliance</taxon>
        <taxon>Millerieae</taxon>
        <taxon>Smallanthus</taxon>
    </lineage>
</organism>
<reference evidence="2" key="1">
    <citation type="journal article" date="2022" name="Mol. Ecol. Resour.">
        <title>The genomes of chicory, endive, great burdock and yacon provide insights into Asteraceae palaeo-polyploidization history and plant inulin production.</title>
        <authorList>
            <person name="Fan W."/>
            <person name="Wang S."/>
            <person name="Wang H."/>
            <person name="Wang A."/>
            <person name="Jiang F."/>
            <person name="Liu H."/>
            <person name="Zhao H."/>
            <person name="Xu D."/>
            <person name="Zhang Y."/>
        </authorList>
    </citation>
    <scope>NUCLEOTIDE SEQUENCE [LARGE SCALE GENOMIC DNA]</scope>
    <source>
        <strain evidence="2">cv. Yunnan</strain>
    </source>
</reference>
<accession>A0ACB9IVG1</accession>
<reference evidence="1 2" key="2">
    <citation type="journal article" date="2022" name="Mol. Ecol. Resour.">
        <title>The genomes of chicory, endive, great burdock and yacon provide insights into Asteraceae paleo-polyploidization history and plant inulin production.</title>
        <authorList>
            <person name="Fan W."/>
            <person name="Wang S."/>
            <person name="Wang H."/>
            <person name="Wang A."/>
            <person name="Jiang F."/>
            <person name="Liu H."/>
            <person name="Zhao H."/>
            <person name="Xu D."/>
            <person name="Zhang Y."/>
        </authorList>
    </citation>
    <scope>NUCLEOTIDE SEQUENCE [LARGE SCALE GENOMIC DNA]</scope>
    <source>
        <strain evidence="2">cv. Yunnan</strain>
        <tissue evidence="1">Leaves</tissue>
    </source>
</reference>
<protein>
    <submittedName>
        <fullName evidence="1">Uncharacterized protein</fullName>
    </submittedName>
</protein>
<dbReference type="Proteomes" id="UP001056120">
    <property type="component" value="Linkage Group LG07"/>
</dbReference>
<sequence>MANGGRVYTEADYPYEADQGECRCAQYQPATTIDGFKMVEPVRDDNVMKEVIKKHPVTAVMNSIDIRAYLKDSGILFYQPGPANNKLDHVVLITGGVDYWNCRNCWGPYWGVKGNFRLQRNVDTPMNVGTYGIARRCFYPMKKGFNYPEKGGGQQVGSSNQVKKHQRRRCILLVLESSRVDIAVLLNDLAYLKYDKSKEALDAETVNVKQRNLGIAFSLVEKIIKLISSIAEDEGNIISEKMFTKITSGLNETIGVILEYLRDAKDHGQHKGNDFLASVRIGGSFFVFFSGYLAETPAACHDKVVDLLGYMVSVQGEDEPSPFSAVCFLLPMLCQITMEVDGCQLIGSSGAYKALLSGYNEDNGSIFLACDKILNLLLKKEQIQVRLLSAMSSWAEDAVEWSCIMMASSICTLILDSTSETLLQSNPHLNRNNFSSLCQLMKRSLATFGKVSYLNPSSIMNTIICPYASSLADMPFAPYPVGSYISTLAPSSSSSELRPELTSTTTDRHSTTMLPSQVVPLDQVSQIVCRFLNQLVVLRLLKTIPSKPNPIF</sequence>
<evidence type="ECO:0000313" key="1">
    <source>
        <dbReference type="EMBL" id="KAI3811663.1"/>
    </source>
</evidence>
<gene>
    <name evidence="1" type="ORF">L1987_21390</name>
</gene>